<organism evidence="1 2">
    <name type="scientific">Engystomops pustulosus</name>
    <name type="common">Tungara frog</name>
    <name type="synonym">Physalaemus pustulosus</name>
    <dbReference type="NCBI Taxonomy" id="76066"/>
    <lineage>
        <taxon>Eukaryota</taxon>
        <taxon>Metazoa</taxon>
        <taxon>Chordata</taxon>
        <taxon>Craniata</taxon>
        <taxon>Vertebrata</taxon>
        <taxon>Euteleostomi</taxon>
        <taxon>Amphibia</taxon>
        <taxon>Batrachia</taxon>
        <taxon>Anura</taxon>
        <taxon>Neobatrachia</taxon>
        <taxon>Hyloidea</taxon>
        <taxon>Leptodactylidae</taxon>
        <taxon>Leiuperinae</taxon>
        <taxon>Engystomops</taxon>
    </lineage>
</organism>
<evidence type="ECO:0000313" key="1">
    <source>
        <dbReference type="EMBL" id="KAG8547369.1"/>
    </source>
</evidence>
<sequence length="96" mass="11038">MYAGHGCVIGVHERWEDLTSGACLNFIWLNRRSVMALVWGYLLCGGLNEVLKNKDHCNGVLKWPKTLWSPHIGRKHFSKAITCTSLHLAFWRLSRM</sequence>
<name>A0AAV6ZDC8_ENGPU</name>
<dbReference type="Proteomes" id="UP000824782">
    <property type="component" value="Unassembled WGS sequence"/>
</dbReference>
<keyword evidence="2" id="KW-1185">Reference proteome</keyword>
<protein>
    <submittedName>
        <fullName evidence="1">Uncharacterized protein</fullName>
    </submittedName>
</protein>
<comment type="caution">
    <text evidence="1">The sequence shown here is derived from an EMBL/GenBank/DDBJ whole genome shotgun (WGS) entry which is preliminary data.</text>
</comment>
<gene>
    <name evidence="1" type="ORF">GDO81_028493</name>
</gene>
<evidence type="ECO:0000313" key="2">
    <source>
        <dbReference type="Proteomes" id="UP000824782"/>
    </source>
</evidence>
<proteinExistence type="predicted"/>
<dbReference type="EMBL" id="WNYA01000747">
    <property type="protein sequence ID" value="KAG8547369.1"/>
    <property type="molecule type" value="Genomic_DNA"/>
</dbReference>
<accession>A0AAV6ZDC8</accession>
<dbReference type="AlphaFoldDB" id="A0AAV6ZDC8"/>
<reference evidence="1" key="1">
    <citation type="thesis" date="2020" institute="ProQuest LLC" country="789 East Eisenhower Parkway, Ann Arbor, MI, USA">
        <title>Comparative Genomics and Chromosome Evolution.</title>
        <authorList>
            <person name="Mudd A.B."/>
        </authorList>
    </citation>
    <scope>NUCLEOTIDE SEQUENCE</scope>
    <source>
        <strain evidence="1">237g6f4</strain>
        <tissue evidence="1">Blood</tissue>
    </source>
</reference>